<evidence type="ECO:0000256" key="2">
    <source>
        <dbReference type="SAM" id="Phobius"/>
    </source>
</evidence>
<organism evidence="3 4">
    <name type="scientific">Aspergillus vadensis (strain CBS 113365 / IMI 142717 / IBT 24658)</name>
    <dbReference type="NCBI Taxonomy" id="1448311"/>
    <lineage>
        <taxon>Eukaryota</taxon>
        <taxon>Fungi</taxon>
        <taxon>Dikarya</taxon>
        <taxon>Ascomycota</taxon>
        <taxon>Pezizomycotina</taxon>
        <taxon>Eurotiomycetes</taxon>
        <taxon>Eurotiomycetidae</taxon>
        <taxon>Eurotiales</taxon>
        <taxon>Aspergillaceae</taxon>
        <taxon>Aspergillus</taxon>
        <taxon>Aspergillus subgen. Circumdati</taxon>
    </lineage>
</organism>
<evidence type="ECO:0000256" key="1">
    <source>
        <dbReference type="SAM" id="MobiDB-lite"/>
    </source>
</evidence>
<keyword evidence="2" id="KW-1133">Transmembrane helix</keyword>
<accession>A0A319C6C7</accession>
<dbReference type="AlphaFoldDB" id="A0A319C6C7"/>
<feature type="transmembrane region" description="Helical" evidence="2">
    <location>
        <begin position="60"/>
        <end position="82"/>
    </location>
</feature>
<keyword evidence="2" id="KW-0472">Membrane</keyword>
<dbReference type="Proteomes" id="UP000248405">
    <property type="component" value="Unassembled WGS sequence"/>
</dbReference>
<dbReference type="EMBL" id="KZ821615">
    <property type="protein sequence ID" value="PYH73943.1"/>
    <property type="molecule type" value="Genomic_DNA"/>
</dbReference>
<feature type="compositionally biased region" description="Basic and acidic residues" evidence="1">
    <location>
        <begin position="25"/>
        <end position="34"/>
    </location>
</feature>
<evidence type="ECO:0000313" key="4">
    <source>
        <dbReference type="Proteomes" id="UP000248405"/>
    </source>
</evidence>
<proteinExistence type="predicted"/>
<keyword evidence="4" id="KW-1185">Reference proteome</keyword>
<gene>
    <name evidence="3" type="ORF">BO88DRAFT_108950</name>
</gene>
<name>A0A319C6C7_ASPVC</name>
<sequence length="119" mass="13734">MLWSTEESKECVLHSSIEQKTQGMRVERRNDRASRRGRTVRWKRRGKEAGEKRRRERESICIGIGASGMYVWMDVWCVWYHLVWGGESPSGSTAPTSNNTKESIFLTLTLCLSISLSHE</sequence>
<dbReference type="GeneID" id="37205842"/>
<keyword evidence="2" id="KW-0812">Transmembrane</keyword>
<feature type="region of interest" description="Disordered" evidence="1">
    <location>
        <begin position="23"/>
        <end position="54"/>
    </location>
</feature>
<feature type="compositionally biased region" description="Basic residues" evidence="1">
    <location>
        <begin position="35"/>
        <end position="46"/>
    </location>
</feature>
<dbReference type="RefSeq" id="XP_025567737.1">
    <property type="nucleotide sequence ID" value="XM_025701250.1"/>
</dbReference>
<protein>
    <submittedName>
        <fullName evidence="3">Uncharacterized protein</fullName>
    </submittedName>
</protein>
<evidence type="ECO:0000313" key="3">
    <source>
        <dbReference type="EMBL" id="PYH73943.1"/>
    </source>
</evidence>
<reference evidence="3" key="1">
    <citation type="submission" date="2016-12" db="EMBL/GenBank/DDBJ databases">
        <title>The genomes of Aspergillus section Nigri reveals drivers in fungal speciation.</title>
        <authorList>
            <consortium name="DOE Joint Genome Institute"/>
            <person name="Vesth T.C."/>
            <person name="Nybo J."/>
            <person name="Theobald S."/>
            <person name="Brandl J."/>
            <person name="Frisvad J.C."/>
            <person name="Nielsen K.F."/>
            <person name="Lyhne E.K."/>
            <person name="Kogle M.E."/>
            <person name="Kuo A."/>
            <person name="Riley R."/>
            <person name="Clum A."/>
            <person name="Nolan M."/>
            <person name="Lipzen A."/>
            <person name="Salamov A."/>
            <person name="Henrissat B."/>
            <person name="Wiebenga A."/>
            <person name="De Vries R.P."/>
            <person name="Grigoriev I.V."/>
            <person name="Mortensen U.H."/>
            <person name="Andersen M.R."/>
            <person name="Baker S.E."/>
        </authorList>
    </citation>
    <scope>NUCLEOTIDE SEQUENCE [LARGE SCALE GENOMIC DNA]</scope>
    <source>
        <strain evidence="3">CBS 113365</strain>
    </source>
</reference>